<dbReference type="InterPro" id="IPR011705">
    <property type="entry name" value="BACK"/>
</dbReference>
<dbReference type="GO" id="GO:0022008">
    <property type="term" value="P:neurogenesis"/>
    <property type="evidence" value="ECO:0007669"/>
    <property type="project" value="TreeGrafter"/>
</dbReference>
<dbReference type="Gene3D" id="2.60.120.820">
    <property type="entry name" value="PHR domain"/>
    <property type="match status" value="1"/>
</dbReference>
<feature type="domain" description="BTB" evidence="3">
    <location>
        <begin position="33"/>
        <end position="100"/>
    </location>
</feature>
<dbReference type="Pfam" id="PF07707">
    <property type="entry name" value="BACK"/>
    <property type="match status" value="1"/>
</dbReference>
<dbReference type="InterPro" id="IPR000210">
    <property type="entry name" value="BTB/POZ_dom"/>
</dbReference>
<dbReference type="SMART" id="SM00225">
    <property type="entry name" value="BTB"/>
    <property type="match status" value="1"/>
</dbReference>
<dbReference type="InterPro" id="IPR038648">
    <property type="entry name" value="PHR_sf"/>
</dbReference>
<proteinExistence type="predicted"/>
<dbReference type="InterPro" id="IPR012983">
    <property type="entry name" value="PHR"/>
</dbReference>
<comment type="subcellular location">
    <subcellularLocation>
        <location evidence="1">Cytoplasm</location>
    </subcellularLocation>
</comment>
<dbReference type="InterPro" id="IPR011333">
    <property type="entry name" value="SKP1/BTB/POZ_sf"/>
</dbReference>
<dbReference type="Gene3D" id="3.30.710.10">
    <property type="entry name" value="Potassium Channel Kv1.1, Chain A"/>
    <property type="match status" value="1"/>
</dbReference>
<organism evidence="4 5">
    <name type="scientific">Pinctada imbricata</name>
    <name type="common">Atlantic pearl-oyster</name>
    <name type="synonym">Pinctada martensii</name>
    <dbReference type="NCBI Taxonomy" id="66713"/>
    <lineage>
        <taxon>Eukaryota</taxon>
        <taxon>Metazoa</taxon>
        <taxon>Spiralia</taxon>
        <taxon>Lophotrochozoa</taxon>
        <taxon>Mollusca</taxon>
        <taxon>Bivalvia</taxon>
        <taxon>Autobranchia</taxon>
        <taxon>Pteriomorphia</taxon>
        <taxon>Pterioida</taxon>
        <taxon>Pterioidea</taxon>
        <taxon>Pteriidae</taxon>
        <taxon>Pinctada</taxon>
    </lineage>
</organism>
<name>A0AA89C8V6_PINIB</name>
<dbReference type="Pfam" id="PF00651">
    <property type="entry name" value="BTB"/>
    <property type="match status" value="1"/>
</dbReference>
<dbReference type="PANTHER" id="PTHR45774">
    <property type="entry name" value="BTB/POZ DOMAIN-CONTAINING"/>
    <property type="match status" value="1"/>
</dbReference>
<dbReference type="SMART" id="SM00875">
    <property type="entry name" value="BACK"/>
    <property type="match status" value="1"/>
</dbReference>
<evidence type="ECO:0000313" key="5">
    <source>
        <dbReference type="Proteomes" id="UP001186944"/>
    </source>
</evidence>
<reference evidence="4" key="1">
    <citation type="submission" date="2019-08" db="EMBL/GenBank/DDBJ databases">
        <title>The improved chromosome-level genome for the pearl oyster Pinctada fucata martensii using PacBio sequencing and Hi-C.</title>
        <authorList>
            <person name="Zheng Z."/>
        </authorList>
    </citation>
    <scope>NUCLEOTIDE SEQUENCE</scope>
    <source>
        <strain evidence="4">ZZ-2019</strain>
        <tissue evidence="4">Adductor muscle</tissue>
    </source>
</reference>
<evidence type="ECO:0000256" key="2">
    <source>
        <dbReference type="ARBA" id="ARBA00022490"/>
    </source>
</evidence>
<dbReference type="PROSITE" id="PS50097">
    <property type="entry name" value="BTB"/>
    <property type="match status" value="1"/>
</dbReference>
<keyword evidence="5" id="KW-1185">Reference proteome</keyword>
<keyword evidence="2" id="KW-0963">Cytoplasm</keyword>
<evidence type="ECO:0000313" key="4">
    <source>
        <dbReference type="EMBL" id="KAK3105965.1"/>
    </source>
</evidence>
<dbReference type="EMBL" id="VSWD01000003">
    <property type="protein sequence ID" value="KAK3105965.1"/>
    <property type="molecule type" value="Genomic_DNA"/>
</dbReference>
<dbReference type="GO" id="GO:0005829">
    <property type="term" value="C:cytosol"/>
    <property type="evidence" value="ECO:0007669"/>
    <property type="project" value="TreeGrafter"/>
</dbReference>
<dbReference type="Proteomes" id="UP001186944">
    <property type="component" value="Unassembled WGS sequence"/>
</dbReference>
<dbReference type="PANTHER" id="PTHR45774:SF3">
    <property type="entry name" value="BTB (POZ) DOMAIN-CONTAINING 2B-RELATED"/>
    <property type="match status" value="1"/>
</dbReference>
<dbReference type="AlphaFoldDB" id="A0AA89C8V6"/>
<accession>A0AA89C8V6</accession>
<sequence>MESDSSQSSINHWQSGRSLPQCLQYILENEHMCDVTFLVGEEHEEIHAHRFILTNRSSVFQVMLQGMLAERGEIKIPDVDKETFSAFLRYLYTDTADFTPENAVGLLYTAHKYCVDNLAHLAWKYLQAHVTSDNACAVLIASLCFSDSELQEASLKMIIDETEESISDDSFLSLSQDAIKIITEQKEISIPEETLCKRLLEWAEAECQRQCIKLNWLNKRQVLGDVVYDIRFPLMDQDYFSMSFGENDFLISGEKVEVLLHYVSPKKKSRKIFNYETRKTEVYKVNHFTHTTGGYILDGEADAIDFQTSHNSTLHGLLLFGSFYKPTLYTLGLDIINFQGDVLVHISKTFDYDPGTPIHTIELEPPLEIRGRRVYTIKMTLTGDSSRRGEFGTHKVFYDKGKCRSVTFFPSALSKNGTNEKKGQIPGLLLT</sequence>
<dbReference type="Gene3D" id="1.25.40.420">
    <property type="match status" value="1"/>
</dbReference>
<dbReference type="SUPFAM" id="SSF54695">
    <property type="entry name" value="POZ domain"/>
    <property type="match status" value="1"/>
</dbReference>
<dbReference type="Pfam" id="PF08005">
    <property type="entry name" value="PHR"/>
    <property type="match status" value="1"/>
</dbReference>
<gene>
    <name evidence="4" type="ORF">FSP39_009763</name>
</gene>
<evidence type="ECO:0000256" key="1">
    <source>
        <dbReference type="ARBA" id="ARBA00004496"/>
    </source>
</evidence>
<protein>
    <recommendedName>
        <fullName evidence="3">BTB domain-containing protein</fullName>
    </recommendedName>
</protein>
<evidence type="ECO:0000259" key="3">
    <source>
        <dbReference type="PROSITE" id="PS50097"/>
    </source>
</evidence>
<comment type="caution">
    <text evidence="4">The sequence shown here is derived from an EMBL/GenBank/DDBJ whole genome shotgun (WGS) entry which is preliminary data.</text>
</comment>